<organism evidence="3 4">
    <name type="scientific">Gibberella subglutinans</name>
    <name type="common">Fusarium subglutinans</name>
    <dbReference type="NCBI Taxonomy" id="42677"/>
    <lineage>
        <taxon>Eukaryota</taxon>
        <taxon>Fungi</taxon>
        <taxon>Dikarya</taxon>
        <taxon>Ascomycota</taxon>
        <taxon>Pezizomycotina</taxon>
        <taxon>Sordariomycetes</taxon>
        <taxon>Hypocreomycetidae</taxon>
        <taxon>Hypocreales</taxon>
        <taxon>Nectriaceae</taxon>
        <taxon>Fusarium</taxon>
        <taxon>Fusarium fujikuroi species complex</taxon>
    </lineage>
</organism>
<dbReference type="OrthoDB" id="515692at2759"/>
<dbReference type="Proteomes" id="UP000547976">
    <property type="component" value="Unassembled WGS sequence"/>
</dbReference>
<dbReference type="PANTHER" id="PTHR38790:SF4">
    <property type="entry name" value="2EXR DOMAIN-CONTAINING PROTEIN"/>
    <property type="match status" value="1"/>
</dbReference>
<comment type="caution">
    <text evidence="3">The sequence shown here is derived from an EMBL/GenBank/DDBJ whole genome shotgun (WGS) entry which is preliminary data.</text>
</comment>
<feature type="domain" description="DUF7730" evidence="2">
    <location>
        <begin position="573"/>
        <end position="648"/>
    </location>
</feature>
<dbReference type="Pfam" id="PF24864">
    <property type="entry name" value="DUF7730"/>
    <property type="match status" value="1"/>
</dbReference>
<dbReference type="GeneID" id="59322132"/>
<feature type="chain" id="PRO_5034193168" description="DUF7730 domain-containing protein" evidence="1">
    <location>
        <begin position="21"/>
        <end position="824"/>
    </location>
</feature>
<keyword evidence="4" id="KW-1185">Reference proteome</keyword>
<name>A0A8H5URZ2_GIBSU</name>
<dbReference type="RefSeq" id="XP_036535518.1">
    <property type="nucleotide sequence ID" value="XM_036687414.1"/>
</dbReference>
<keyword evidence="1" id="KW-0732">Signal</keyword>
<dbReference type="EMBL" id="JAAOAV010000129">
    <property type="protein sequence ID" value="KAF5596043.1"/>
    <property type="molecule type" value="Genomic_DNA"/>
</dbReference>
<dbReference type="PANTHER" id="PTHR38790">
    <property type="entry name" value="2EXR DOMAIN-CONTAINING PROTEIN-RELATED"/>
    <property type="match status" value="1"/>
</dbReference>
<evidence type="ECO:0000313" key="3">
    <source>
        <dbReference type="EMBL" id="KAF5596043.1"/>
    </source>
</evidence>
<evidence type="ECO:0000256" key="1">
    <source>
        <dbReference type="SAM" id="SignalP"/>
    </source>
</evidence>
<dbReference type="AlphaFoldDB" id="A0A8H5URZ2"/>
<reference evidence="3 4" key="1">
    <citation type="submission" date="2020-05" db="EMBL/GenBank/DDBJ databases">
        <title>Identification and distribution of gene clusters putatively required for synthesis of sphingolipid metabolism inhibitors in phylogenetically diverse species of the filamentous fungus Fusarium.</title>
        <authorList>
            <person name="Kim H.-S."/>
            <person name="Busman M."/>
            <person name="Brown D.W."/>
            <person name="Divon H."/>
            <person name="Uhlig S."/>
            <person name="Proctor R.H."/>
        </authorList>
    </citation>
    <scope>NUCLEOTIDE SEQUENCE [LARGE SCALE GENOMIC DNA]</scope>
    <source>
        <strain evidence="3 4">NRRL 66333</strain>
    </source>
</reference>
<feature type="signal peptide" evidence="1">
    <location>
        <begin position="1"/>
        <end position="20"/>
    </location>
</feature>
<dbReference type="InterPro" id="IPR056632">
    <property type="entry name" value="DUF7730"/>
</dbReference>
<accession>A0A8H5URZ2</accession>
<proteinExistence type="predicted"/>
<protein>
    <recommendedName>
        <fullName evidence="2">DUF7730 domain-containing protein</fullName>
    </recommendedName>
</protein>
<evidence type="ECO:0000259" key="2">
    <source>
        <dbReference type="Pfam" id="PF24864"/>
    </source>
</evidence>
<gene>
    <name evidence="3" type="ORF">FSUBG_8953</name>
</gene>
<sequence>MILLGYLWLTLGLIVLLTQAVETTTADESTATTASLLKIWDLDSGCDNEIQYVEDSMSIALDIVTAAHDALEFVAGPMPDEKTHKERLNRWKSIYKCCMGFLGFKPAKQTNYLREVTALFAKMKRTIPADQGDPAHGYVYGLRDLPNAKPKLMCGENAGEEKWKWYSVTDILPGERVPISDMEQYRKIAFEYPGLWAFDHRLIWADNEDEKPILCQDGWLGAVAWDKDIVVFCDEMFQAQAKATKSPREWKRSGIVAGAKLNDYHQNHLSVIMVHEICHWFGGAVRDAKGIPGPIVDDQTAIDGSGRPIYRINHRNRVLEVEPSRIEAETKGYERVMTLLTAWCSDGSNMVFNLARCEDKVNKNYCGPEKALKNADSLALFALAMYYDQWDCPRDPNAEEKERERNERWEARVKELTLLPTPRPRALTPDLYLLSSSITSTASASGPRPRYQETCFWFRVPPNIRRDILRLAFGDTRIHINLEYNHPHIAHPESSNLHCGIVVGPGDYPGEETRVLDETKPATWQWWSSRCHRSYPDEIKGQGPMTRGGALGPWVDCCRNGGDSRICEAWKEQEGPLACHVGVMGWLLSCSQNYLETVDILYSTNTLILQGSSMINRLPQILLPQRLATVTSLEVIWPFKTKCTPHKEYDDLDQDHLRSVLDLLLPSQFPVLRRLYIWFNDGQECFLGIAGLETYKEIILRQLDSFIQRMTHLTECAFALPDYFFRTLHHEATETLENSDGISSYYNRRSYQQVWRDFNGNMAAVVLPYVDSYPRPPYQVVQEDEQVAGYWILEASDDEIMDSQDEPVNWCGSSSWYNVPVTTP</sequence>
<evidence type="ECO:0000313" key="4">
    <source>
        <dbReference type="Proteomes" id="UP000547976"/>
    </source>
</evidence>